<dbReference type="InterPro" id="IPR006096">
    <property type="entry name" value="Glu/Leu/Phe/Val/Trp_DH_C"/>
</dbReference>
<evidence type="ECO:0000256" key="1">
    <source>
        <dbReference type="ARBA" id="ARBA00004173"/>
    </source>
</evidence>
<sequence length="455" mass="49408">GVRGMFGRSKSILKRALGRRGGGGSRGTEQAARGHGALGATRHRGFVLEGSCPLHGDCGSREAAQGWRAQRSQHRLPCKGGEAGGVDTLSPSSPPSPVLSLGPVLTAVFCCFAVLMQEHELEKITRHFTVETTKKGCVGPGIDVLAPDVRTRQREMSWIANIYTYTLGYGVSSHSAGLEPRMLRALQGSVPKGLSTGCGVLHGIENYLTNTDCMDHIGLSSSFPGKTFVLQGFGNVGLYAVKYLHEYGAHCVCVGERDGAIYSLRGIDSKELEDYKWGHGTIVGFRKPEPYDGSILEVPCDILIPAAIEKQLRRENVITAEAANGPTTPAAQYIPDNYVNAGSVTISFEWLKNLNHISYGLLSFKCEQESSYHGLQSVQHSLEQWFGKVRGEIPIIPSPEFQARVTESPHSSPLSLLQIMVMAARYNMGLDQRTAAYLRALEKVFTVHDEAGFTC</sequence>
<name>A0A8B9FYE3_9PSIT</name>
<evidence type="ECO:0000313" key="13">
    <source>
        <dbReference type="Proteomes" id="UP000694522"/>
    </source>
</evidence>
<accession>A0A8B9FYE3</accession>
<dbReference type="Proteomes" id="UP000694522">
    <property type="component" value="Unplaced"/>
</dbReference>
<organism evidence="12 13">
    <name type="scientific">Amazona collaria</name>
    <name type="common">yellow-billed parrot</name>
    <dbReference type="NCBI Taxonomy" id="241587"/>
    <lineage>
        <taxon>Eukaryota</taxon>
        <taxon>Metazoa</taxon>
        <taxon>Chordata</taxon>
        <taxon>Craniata</taxon>
        <taxon>Vertebrata</taxon>
        <taxon>Euteleostomi</taxon>
        <taxon>Archelosauria</taxon>
        <taxon>Archosauria</taxon>
        <taxon>Dinosauria</taxon>
        <taxon>Saurischia</taxon>
        <taxon>Theropoda</taxon>
        <taxon>Coelurosauria</taxon>
        <taxon>Aves</taxon>
        <taxon>Neognathae</taxon>
        <taxon>Neoaves</taxon>
        <taxon>Telluraves</taxon>
        <taxon>Australaves</taxon>
        <taxon>Psittaciformes</taxon>
        <taxon>Psittacidae</taxon>
        <taxon>Amazona</taxon>
    </lineage>
</organism>
<dbReference type="InterPro" id="IPR046346">
    <property type="entry name" value="Aminoacid_DH-like_N_sf"/>
</dbReference>
<evidence type="ECO:0000256" key="9">
    <source>
        <dbReference type="RuleBase" id="RU004417"/>
    </source>
</evidence>
<dbReference type="GO" id="GO:0004352">
    <property type="term" value="F:glutamate dehydrogenase (NAD+) activity"/>
    <property type="evidence" value="ECO:0007669"/>
    <property type="project" value="TreeGrafter"/>
</dbReference>
<proteinExistence type="inferred from homology"/>
<evidence type="ECO:0000256" key="10">
    <source>
        <dbReference type="SAM" id="MobiDB-lite"/>
    </source>
</evidence>
<evidence type="ECO:0000256" key="7">
    <source>
        <dbReference type="ARBA" id="ARBA00047867"/>
    </source>
</evidence>
<dbReference type="Ensembl" id="ENSACOT00000015428.1">
    <property type="protein sequence ID" value="ENSACOP00000014901.1"/>
    <property type="gene ID" value="ENSACOG00000010381.1"/>
</dbReference>
<reference evidence="12" key="2">
    <citation type="submission" date="2025-09" db="UniProtKB">
        <authorList>
            <consortium name="Ensembl"/>
        </authorList>
    </citation>
    <scope>IDENTIFICATION</scope>
</reference>
<reference evidence="12" key="1">
    <citation type="submission" date="2025-08" db="UniProtKB">
        <authorList>
            <consortium name="Ensembl"/>
        </authorList>
    </citation>
    <scope>IDENTIFICATION</scope>
</reference>
<keyword evidence="4 9" id="KW-0560">Oxidoreductase</keyword>
<evidence type="ECO:0000256" key="5">
    <source>
        <dbReference type="ARBA" id="ARBA00023128"/>
    </source>
</evidence>
<dbReference type="AlphaFoldDB" id="A0A8B9FYE3"/>
<comment type="subcellular location">
    <subcellularLocation>
        <location evidence="1">Mitochondrion</location>
    </subcellularLocation>
</comment>
<dbReference type="SUPFAM" id="SSF51735">
    <property type="entry name" value="NAD(P)-binding Rossmann-fold domains"/>
    <property type="match status" value="1"/>
</dbReference>
<dbReference type="GO" id="GO:0006538">
    <property type="term" value="P:L-glutamate catabolic process"/>
    <property type="evidence" value="ECO:0007669"/>
    <property type="project" value="TreeGrafter"/>
</dbReference>
<evidence type="ECO:0000256" key="6">
    <source>
        <dbReference type="ARBA" id="ARBA00040147"/>
    </source>
</evidence>
<dbReference type="Pfam" id="PF02812">
    <property type="entry name" value="ELFV_dehydrog_N"/>
    <property type="match status" value="1"/>
</dbReference>
<dbReference type="InterPro" id="IPR006097">
    <property type="entry name" value="Glu/Leu/Phe/Val/Trp_DH_dimer"/>
</dbReference>
<dbReference type="PANTHER" id="PTHR11606:SF13">
    <property type="entry name" value="GLUTAMATE DEHYDROGENASE 1, MITOCHONDRIAL"/>
    <property type="match status" value="1"/>
</dbReference>
<evidence type="ECO:0000256" key="8">
    <source>
        <dbReference type="ARBA" id="ARBA00048577"/>
    </source>
</evidence>
<dbReference type="Gene3D" id="3.40.50.720">
    <property type="entry name" value="NAD(P)-binding Rossmann-like Domain"/>
    <property type="match status" value="1"/>
</dbReference>
<feature type="domain" description="Glutamate/phenylalanine/leucine/valine/L-tryptophan dehydrogenase C-terminal" evidence="11">
    <location>
        <begin position="189"/>
        <end position="452"/>
    </location>
</feature>
<dbReference type="InterPro" id="IPR036291">
    <property type="entry name" value="NAD(P)-bd_dom_sf"/>
</dbReference>
<evidence type="ECO:0000259" key="11">
    <source>
        <dbReference type="SMART" id="SM00839"/>
    </source>
</evidence>
<dbReference type="GO" id="GO:0005739">
    <property type="term" value="C:mitochondrion"/>
    <property type="evidence" value="ECO:0007669"/>
    <property type="project" value="UniProtKB-SubCell"/>
</dbReference>
<comment type="similarity">
    <text evidence="2 9">Belongs to the Glu/Leu/Phe/Val dehydrogenases family.</text>
</comment>
<dbReference type="EC" id="1.4.1.3" evidence="3"/>
<protein>
    <recommendedName>
        <fullName evidence="6">Glutamate dehydrogenase 1, mitochondrial</fullName>
        <ecNumber evidence="3">1.4.1.3</ecNumber>
    </recommendedName>
</protein>
<evidence type="ECO:0000313" key="12">
    <source>
        <dbReference type="Ensembl" id="ENSACOP00000014901.1"/>
    </source>
</evidence>
<evidence type="ECO:0000256" key="3">
    <source>
        <dbReference type="ARBA" id="ARBA00012889"/>
    </source>
</evidence>
<keyword evidence="5" id="KW-0496">Mitochondrion</keyword>
<keyword evidence="13" id="KW-1185">Reference proteome</keyword>
<evidence type="ECO:0000256" key="2">
    <source>
        <dbReference type="ARBA" id="ARBA00006382"/>
    </source>
</evidence>
<comment type="catalytic activity">
    <reaction evidence="8">
        <text>L-glutamate + NADP(+) + H2O = 2-oxoglutarate + NH4(+) + NADPH + H(+)</text>
        <dbReference type="Rhea" id="RHEA:11612"/>
        <dbReference type="ChEBI" id="CHEBI:15377"/>
        <dbReference type="ChEBI" id="CHEBI:15378"/>
        <dbReference type="ChEBI" id="CHEBI:16810"/>
        <dbReference type="ChEBI" id="CHEBI:28938"/>
        <dbReference type="ChEBI" id="CHEBI:29985"/>
        <dbReference type="ChEBI" id="CHEBI:57783"/>
        <dbReference type="ChEBI" id="CHEBI:58349"/>
        <dbReference type="EC" id="1.4.1.3"/>
    </reaction>
</comment>
<dbReference type="FunFam" id="3.40.50.720:FF:000100">
    <property type="entry name" value="Glutamate dehydrogenase 1, mitochondrial"/>
    <property type="match status" value="1"/>
</dbReference>
<feature type="region of interest" description="Disordered" evidence="10">
    <location>
        <begin position="13"/>
        <end position="38"/>
    </location>
</feature>
<dbReference type="SUPFAM" id="SSF53223">
    <property type="entry name" value="Aminoacid dehydrogenase-like, N-terminal domain"/>
    <property type="match status" value="1"/>
</dbReference>
<dbReference type="PRINTS" id="PR00082">
    <property type="entry name" value="GLFDHDRGNASE"/>
</dbReference>
<comment type="catalytic activity">
    <reaction evidence="7">
        <text>L-glutamate + NAD(+) + H2O = 2-oxoglutarate + NH4(+) + NADH + H(+)</text>
        <dbReference type="Rhea" id="RHEA:15133"/>
        <dbReference type="ChEBI" id="CHEBI:15377"/>
        <dbReference type="ChEBI" id="CHEBI:15378"/>
        <dbReference type="ChEBI" id="CHEBI:16810"/>
        <dbReference type="ChEBI" id="CHEBI:28938"/>
        <dbReference type="ChEBI" id="CHEBI:29985"/>
        <dbReference type="ChEBI" id="CHEBI:57540"/>
        <dbReference type="ChEBI" id="CHEBI:57945"/>
        <dbReference type="EC" id="1.4.1.3"/>
    </reaction>
</comment>
<dbReference type="PANTHER" id="PTHR11606">
    <property type="entry name" value="GLUTAMATE DEHYDROGENASE"/>
    <property type="match status" value="1"/>
</dbReference>
<dbReference type="InterPro" id="IPR006095">
    <property type="entry name" value="Glu/Leu/Phe/Val/Trp_DH"/>
</dbReference>
<dbReference type="Pfam" id="PF00208">
    <property type="entry name" value="ELFV_dehydrog"/>
    <property type="match status" value="1"/>
</dbReference>
<dbReference type="Gene3D" id="3.40.50.10860">
    <property type="entry name" value="Leucine Dehydrogenase, chain A, domain 1"/>
    <property type="match status" value="1"/>
</dbReference>
<dbReference type="SMART" id="SM00839">
    <property type="entry name" value="ELFV_dehydrog"/>
    <property type="match status" value="1"/>
</dbReference>
<evidence type="ECO:0000256" key="4">
    <source>
        <dbReference type="ARBA" id="ARBA00023002"/>
    </source>
</evidence>